<organism evidence="2 3">
    <name type="scientific">Thalassoglobus polymorphus</name>
    <dbReference type="NCBI Taxonomy" id="2527994"/>
    <lineage>
        <taxon>Bacteria</taxon>
        <taxon>Pseudomonadati</taxon>
        <taxon>Planctomycetota</taxon>
        <taxon>Planctomycetia</taxon>
        <taxon>Planctomycetales</taxon>
        <taxon>Planctomycetaceae</taxon>
        <taxon>Thalassoglobus</taxon>
    </lineage>
</organism>
<dbReference type="PANTHER" id="PTHR36966:SF1">
    <property type="entry name" value="REP-ASSOCIATED TYROSINE TRANSPOSASE"/>
    <property type="match status" value="1"/>
</dbReference>
<dbReference type="KEGG" id="tpol:Mal48_11470"/>
<dbReference type="Gene3D" id="3.30.70.1290">
    <property type="entry name" value="Transposase IS200-like"/>
    <property type="match status" value="1"/>
</dbReference>
<protein>
    <submittedName>
        <fullName evidence="2">Transposase IS200 like protein</fullName>
    </submittedName>
</protein>
<dbReference type="OrthoDB" id="277009at2"/>
<accession>A0A517QJU0</accession>
<gene>
    <name evidence="2" type="ORF">Mal48_11470</name>
</gene>
<dbReference type="InterPro" id="IPR052715">
    <property type="entry name" value="RAYT_transposase"/>
</dbReference>
<proteinExistence type="predicted"/>
<name>A0A517QJU0_9PLAN</name>
<dbReference type="RefSeq" id="WP_145196838.1">
    <property type="nucleotide sequence ID" value="NZ_CP036267.1"/>
</dbReference>
<dbReference type="SMART" id="SM01321">
    <property type="entry name" value="Y1_Tnp"/>
    <property type="match status" value="1"/>
</dbReference>
<dbReference type="GO" id="GO:0006313">
    <property type="term" value="P:DNA transposition"/>
    <property type="evidence" value="ECO:0007669"/>
    <property type="project" value="InterPro"/>
</dbReference>
<evidence type="ECO:0000313" key="3">
    <source>
        <dbReference type="Proteomes" id="UP000315724"/>
    </source>
</evidence>
<keyword evidence="3" id="KW-1185">Reference proteome</keyword>
<evidence type="ECO:0000313" key="2">
    <source>
        <dbReference type="EMBL" id="QDT31910.1"/>
    </source>
</evidence>
<dbReference type="PANTHER" id="PTHR36966">
    <property type="entry name" value="REP-ASSOCIATED TYROSINE TRANSPOSASE"/>
    <property type="match status" value="1"/>
</dbReference>
<evidence type="ECO:0000259" key="1">
    <source>
        <dbReference type="SMART" id="SM01321"/>
    </source>
</evidence>
<dbReference type="GO" id="GO:0043565">
    <property type="term" value="F:sequence-specific DNA binding"/>
    <property type="evidence" value="ECO:0007669"/>
    <property type="project" value="TreeGrafter"/>
</dbReference>
<dbReference type="AlphaFoldDB" id="A0A517QJU0"/>
<feature type="domain" description="Transposase IS200-like" evidence="1">
    <location>
        <begin position="9"/>
        <end position="137"/>
    </location>
</feature>
<dbReference type="NCBIfam" id="NF047646">
    <property type="entry name" value="REP_Tyr_transpos"/>
    <property type="match status" value="1"/>
</dbReference>
<dbReference type="Pfam" id="PF01797">
    <property type="entry name" value="Y1_Tnp"/>
    <property type="match status" value="1"/>
</dbReference>
<dbReference type="InterPro" id="IPR036515">
    <property type="entry name" value="Transposase_17_sf"/>
</dbReference>
<dbReference type="SUPFAM" id="SSF143422">
    <property type="entry name" value="Transposase IS200-like"/>
    <property type="match status" value="1"/>
</dbReference>
<dbReference type="EMBL" id="CP036267">
    <property type="protein sequence ID" value="QDT31910.1"/>
    <property type="molecule type" value="Genomic_DNA"/>
</dbReference>
<dbReference type="InterPro" id="IPR002686">
    <property type="entry name" value="Transposase_17"/>
</dbReference>
<sequence length="186" mass="21841">MPNYRRSHVPGGTYFFTVKTELNAPIFSNNDHVVQLGSIIREAVTRWPFEINAIVLLPDHLHAIWTLPPGDDDYSKRWGWIKKEFTKVYLANGGQEQFTSVSKKRNRRRGVWQRKFWEHTIEDENDYEAHFDYIHWNPVKHGYVKCPSHWSHSSFHKWGAKGVYPKNWGCGEQSPISMKSIKDVGE</sequence>
<reference evidence="2 3" key="1">
    <citation type="submission" date="2019-02" db="EMBL/GenBank/DDBJ databases">
        <title>Deep-cultivation of Planctomycetes and their phenomic and genomic characterization uncovers novel biology.</title>
        <authorList>
            <person name="Wiegand S."/>
            <person name="Jogler M."/>
            <person name="Boedeker C."/>
            <person name="Pinto D."/>
            <person name="Vollmers J."/>
            <person name="Rivas-Marin E."/>
            <person name="Kohn T."/>
            <person name="Peeters S.H."/>
            <person name="Heuer A."/>
            <person name="Rast P."/>
            <person name="Oberbeckmann S."/>
            <person name="Bunk B."/>
            <person name="Jeske O."/>
            <person name="Meyerdierks A."/>
            <person name="Storesund J.E."/>
            <person name="Kallscheuer N."/>
            <person name="Luecker S."/>
            <person name="Lage O.M."/>
            <person name="Pohl T."/>
            <person name="Merkel B.J."/>
            <person name="Hornburger P."/>
            <person name="Mueller R.-W."/>
            <person name="Bruemmer F."/>
            <person name="Labrenz M."/>
            <person name="Spormann A.M."/>
            <person name="Op den Camp H."/>
            <person name="Overmann J."/>
            <person name="Amann R."/>
            <person name="Jetten M.S.M."/>
            <person name="Mascher T."/>
            <person name="Medema M.H."/>
            <person name="Devos D.P."/>
            <person name="Kaster A.-K."/>
            <person name="Ovreas L."/>
            <person name="Rohde M."/>
            <person name="Galperin M.Y."/>
            <person name="Jogler C."/>
        </authorList>
    </citation>
    <scope>NUCLEOTIDE SEQUENCE [LARGE SCALE GENOMIC DNA]</scope>
    <source>
        <strain evidence="2 3">Mal48</strain>
    </source>
</reference>
<dbReference type="GO" id="GO:0004803">
    <property type="term" value="F:transposase activity"/>
    <property type="evidence" value="ECO:0007669"/>
    <property type="project" value="InterPro"/>
</dbReference>
<dbReference type="Proteomes" id="UP000315724">
    <property type="component" value="Chromosome"/>
</dbReference>